<dbReference type="PANTHER" id="PTHR46796">
    <property type="entry name" value="HTH-TYPE TRANSCRIPTIONAL ACTIVATOR RHAS-RELATED"/>
    <property type="match status" value="1"/>
</dbReference>
<evidence type="ECO:0000256" key="4">
    <source>
        <dbReference type="ARBA" id="ARBA00023163"/>
    </source>
</evidence>
<evidence type="ECO:0000256" key="1">
    <source>
        <dbReference type="ARBA" id="ARBA00023015"/>
    </source>
</evidence>
<feature type="compositionally biased region" description="Polar residues" evidence="5">
    <location>
        <begin position="255"/>
        <end position="264"/>
    </location>
</feature>
<dbReference type="SUPFAM" id="SSF46689">
    <property type="entry name" value="Homeodomain-like"/>
    <property type="match status" value="1"/>
</dbReference>
<dbReference type="PROSITE" id="PS00041">
    <property type="entry name" value="HTH_ARAC_FAMILY_1"/>
    <property type="match status" value="1"/>
</dbReference>
<keyword evidence="1" id="KW-0805">Transcription regulation</keyword>
<gene>
    <name evidence="7" type="ORF">SAMN04487993_1009177</name>
</gene>
<proteinExistence type="predicted"/>
<evidence type="ECO:0000259" key="6">
    <source>
        <dbReference type="PROSITE" id="PS01124"/>
    </source>
</evidence>
<dbReference type="InterPro" id="IPR037923">
    <property type="entry name" value="HTH-like"/>
</dbReference>
<dbReference type="Pfam" id="PF12833">
    <property type="entry name" value="HTH_18"/>
    <property type="match status" value="1"/>
</dbReference>
<keyword evidence="4" id="KW-0804">Transcription</keyword>
<protein>
    <submittedName>
        <fullName evidence="7">Transcriptional regulator, AraC family</fullName>
    </submittedName>
</protein>
<evidence type="ECO:0000256" key="3">
    <source>
        <dbReference type="ARBA" id="ARBA00023159"/>
    </source>
</evidence>
<evidence type="ECO:0000313" key="8">
    <source>
        <dbReference type="Proteomes" id="UP000199093"/>
    </source>
</evidence>
<dbReference type="Gene3D" id="1.10.10.60">
    <property type="entry name" value="Homeodomain-like"/>
    <property type="match status" value="1"/>
</dbReference>
<accession>A0A1G8N631</accession>
<dbReference type="RefSeq" id="WP_089847355.1">
    <property type="nucleotide sequence ID" value="NZ_FNEJ01000009.1"/>
</dbReference>
<organism evidence="7 8">
    <name type="scientific">Salipiger marinus</name>
    <dbReference type="NCBI Taxonomy" id="555512"/>
    <lineage>
        <taxon>Bacteria</taxon>
        <taxon>Pseudomonadati</taxon>
        <taxon>Pseudomonadota</taxon>
        <taxon>Alphaproteobacteria</taxon>
        <taxon>Rhodobacterales</taxon>
        <taxon>Roseobacteraceae</taxon>
        <taxon>Salipiger</taxon>
    </lineage>
</organism>
<dbReference type="STRING" id="555512.SAMN04487993_1009177"/>
<sequence>MTAPAGIRLVSPGQLPPWHYGLLHDRPAMTLLWLTRGQGRITVNGIRRGLGTHNAVFVPPGVLFAFDPGPQALTLVLHAPASEDALFPDEPLHLRIRDARAQAELTGLLEGMQREITQNRPHLAEALSAQVQLSGVWLRRQEAAGAADHPPDCAALRLAVAYAGSVSARFRSAAGPGDLAAELGVTGTHLTRACRTACGRSALDILSERRLHEARRLLAQPAPPIGQIARDLGFNSAAYFTRFIRRLTGQSPSDLRALAQQSPGTRPGGPARLPPAPVRRILR</sequence>
<dbReference type="SUPFAM" id="SSF51215">
    <property type="entry name" value="Regulatory protein AraC"/>
    <property type="match status" value="1"/>
</dbReference>
<dbReference type="InterPro" id="IPR018062">
    <property type="entry name" value="HTH_AraC-typ_CS"/>
</dbReference>
<evidence type="ECO:0000256" key="2">
    <source>
        <dbReference type="ARBA" id="ARBA00023125"/>
    </source>
</evidence>
<dbReference type="PRINTS" id="PR00032">
    <property type="entry name" value="HTHARAC"/>
</dbReference>
<feature type="region of interest" description="Disordered" evidence="5">
    <location>
        <begin position="255"/>
        <end position="283"/>
    </location>
</feature>
<keyword evidence="8" id="KW-1185">Reference proteome</keyword>
<dbReference type="EMBL" id="FNEJ01000009">
    <property type="protein sequence ID" value="SDI75662.1"/>
    <property type="molecule type" value="Genomic_DNA"/>
</dbReference>
<dbReference type="InterPro" id="IPR009057">
    <property type="entry name" value="Homeodomain-like_sf"/>
</dbReference>
<dbReference type="SMART" id="SM00342">
    <property type="entry name" value="HTH_ARAC"/>
    <property type="match status" value="1"/>
</dbReference>
<name>A0A1G8N631_9RHOB</name>
<dbReference type="OrthoDB" id="9814125at2"/>
<feature type="domain" description="HTH araC/xylS-type" evidence="6">
    <location>
        <begin position="178"/>
        <end position="258"/>
    </location>
</feature>
<dbReference type="InterPro" id="IPR050204">
    <property type="entry name" value="AraC_XylS_family_regulators"/>
</dbReference>
<keyword evidence="3" id="KW-0010">Activator</keyword>
<dbReference type="AlphaFoldDB" id="A0A1G8N631"/>
<keyword evidence="2" id="KW-0238">DNA-binding</keyword>
<dbReference type="Proteomes" id="UP000199093">
    <property type="component" value="Unassembled WGS sequence"/>
</dbReference>
<dbReference type="PROSITE" id="PS01124">
    <property type="entry name" value="HTH_ARAC_FAMILY_2"/>
    <property type="match status" value="1"/>
</dbReference>
<evidence type="ECO:0000313" key="7">
    <source>
        <dbReference type="EMBL" id="SDI75662.1"/>
    </source>
</evidence>
<dbReference type="GO" id="GO:0043565">
    <property type="term" value="F:sequence-specific DNA binding"/>
    <property type="evidence" value="ECO:0007669"/>
    <property type="project" value="InterPro"/>
</dbReference>
<dbReference type="GO" id="GO:0003700">
    <property type="term" value="F:DNA-binding transcription factor activity"/>
    <property type="evidence" value="ECO:0007669"/>
    <property type="project" value="InterPro"/>
</dbReference>
<reference evidence="7 8" key="1">
    <citation type="submission" date="2016-10" db="EMBL/GenBank/DDBJ databases">
        <authorList>
            <person name="de Groot N.N."/>
        </authorList>
    </citation>
    <scope>NUCLEOTIDE SEQUENCE [LARGE SCALE GENOMIC DNA]</scope>
    <source>
        <strain evidence="7 8">DSM 26424</strain>
    </source>
</reference>
<evidence type="ECO:0000256" key="5">
    <source>
        <dbReference type="SAM" id="MobiDB-lite"/>
    </source>
</evidence>
<dbReference type="InterPro" id="IPR018060">
    <property type="entry name" value="HTH_AraC"/>
</dbReference>
<dbReference type="InterPro" id="IPR020449">
    <property type="entry name" value="Tscrpt_reg_AraC-type_HTH"/>
</dbReference>